<evidence type="ECO:0000313" key="1">
    <source>
        <dbReference type="EMBL" id="DAD89850.1"/>
    </source>
</evidence>
<dbReference type="EMBL" id="BK015070">
    <property type="protein sequence ID" value="DAD89850.1"/>
    <property type="molecule type" value="Genomic_DNA"/>
</dbReference>
<proteinExistence type="predicted"/>
<name>A0A8S5N6F1_9CAUD</name>
<accession>A0A8S5N6F1</accession>
<sequence length="71" mass="8085">MDIVTFNVTKNGKPLDPSLYTWDEKTKTFSTKESGLVLDFRSLDNCTFYTGNSCTFDTGYNCTFKTGCWTK</sequence>
<reference evidence="1" key="1">
    <citation type="journal article" date="2021" name="Proc. Natl. Acad. Sci. U.S.A.">
        <title>A Catalog of Tens of Thousands of Viruses from Human Metagenomes Reveals Hidden Associations with Chronic Diseases.</title>
        <authorList>
            <person name="Tisza M.J."/>
            <person name="Buck C.B."/>
        </authorList>
    </citation>
    <scope>NUCLEOTIDE SEQUENCE</scope>
    <source>
        <strain evidence="1">Ctsip2</strain>
    </source>
</reference>
<protein>
    <submittedName>
        <fullName evidence="1">Uncharacterized protein</fullName>
    </submittedName>
</protein>
<organism evidence="1">
    <name type="scientific">Myoviridae sp. ctsip2</name>
    <dbReference type="NCBI Taxonomy" id="2826705"/>
    <lineage>
        <taxon>Viruses</taxon>
        <taxon>Duplodnaviria</taxon>
        <taxon>Heunggongvirae</taxon>
        <taxon>Uroviricota</taxon>
        <taxon>Caudoviricetes</taxon>
    </lineage>
</organism>